<sequence>MALIKSVDKRGQKRKGKGIIHTDDQFVLPAFMQFNRLLFQLANGVQHFTAFFQ</sequence>
<organism evidence="1 2">
    <name type="scientific">Salmonella enterica subsp. enterica serovar Bovismorbificans</name>
    <dbReference type="NCBI Taxonomy" id="58097"/>
    <lineage>
        <taxon>Bacteria</taxon>
        <taxon>Pseudomonadati</taxon>
        <taxon>Pseudomonadota</taxon>
        <taxon>Gammaproteobacteria</taxon>
        <taxon>Enterobacterales</taxon>
        <taxon>Enterobacteriaceae</taxon>
        <taxon>Salmonella</taxon>
    </lineage>
</organism>
<dbReference type="Proteomes" id="UP000042394">
    <property type="component" value="Unassembled WGS sequence"/>
</dbReference>
<proteinExistence type="predicted"/>
<evidence type="ECO:0000313" key="1">
    <source>
        <dbReference type="EMBL" id="CNT73212.1"/>
    </source>
</evidence>
<dbReference type="EMBL" id="CQPD01000005">
    <property type="protein sequence ID" value="CNT73212.1"/>
    <property type="molecule type" value="Genomic_DNA"/>
</dbReference>
<gene>
    <name evidence="1" type="ORF">ERS008207_00770</name>
</gene>
<name>A0A655BRR9_SALET</name>
<protein>
    <submittedName>
        <fullName evidence="1">Uncharacterized protein</fullName>
    </submittedName>
</protein>
<accession>A0A655BRR9</accession>
<evidence type="ECO:0000313" key="2">
    <source>
        <dbReference type="Proteomes" id="UP000042394"/>
    </source>
</evidence>
<dbReference type="AlphaFoldDB" id="A0A655BRR9"/>
<reference evidence="1 2" key="1">
    <citation type="submission" date="2015-03" db="EMBL/GenBank/DDBJ databases">
        <authorList>
            <consortium name="Pathogen Informatics"/>
        </authorList>
    </citation>
    <scope>NUCLEOTIDE SEQUENCE [LARGE SCALE GENOMIC DNA]</scope>
    <source>
        <strain evidence="1 2">D4891</strain>
    </source>
</reference>